<protein>
    <submittedName>
        <fullName evidence="7">Cytochrome P450</fullName>
    </submittedName>
</protein>
<dbReference type="SUPFAM" id="SSF48264">
    <property type="entry name" value="Cytochrome P450"/>
    <property type="match status" value="1"/>
</dbReference>
<comment type="cofactor">
    <cofactor evidence="1">
        <name>heme</name>
        <dbReference type="ChEBI" id="CHEBI:30413"/>
    </cofactor>
</comment>
<evidence type="ECO:0000313" key="7">
    <source>
        <dbReference type="EMBL" id="GFA97504.1"/>
    </source>
</evidence>
<comment type="similarity">
    <text evidence="2">Belongs to the cytochrome P450 family.</text>
</comment>
<evidence type="ECO:0000256" key="2">
    <source>
        <dbReference type="ARBA" id="ARBA00010617"/>
    </source>
</evidence>
<name>A0A699KNL6_TANCI</name>
<accession>A0A699KNL6</accession>
<evidence type="ECO:0000256" key="3">
    <source>
        <dbReference type="ARBA" id="ARBA00022617"/>
    </source>
</evidence>
<comment type="caution">
    <text evidence="7">The sequence shown here is derived from an EMBL/GenBank/DDBJ whole genome shotgun (WGS) entry which is preliminary data.</text>
</comment>
<keyword evidence="4" id="KW-0479">Metal-binding</keyword>
<dbReference type="Pfam" id="PF00067">
    <property type="entry name" value="p450"/>
    <property type="match status" value="1"/>
</dbReference>
<dbReference type="GO" id="GO:0005506">
    <property type="term" value="F:iron ion binding"/>
    <property type="evidence" value="ECO:0007669"/>
    <property type="project" value="InterPro"/>
</dbReference>
<dbReference type="GO" id="GO:0016114">
    <property type="term" value="P:terpenoid biosynthetic process"/>
    <property type="evidence" value="ECO:0007669"/>
    <property type="project" value="UniProtKB-UniPathway"/>
</dbReference>
<dbReference type="PANTHER" id="PTHR47950">
    <property type="entry name" value="CYTOCHROME P450, FAMILY 76, SUBFAMILY C, POLYPEPTIDE 5-RELATED"/>
    <property type="match status" value="1"/>
</dbReference>
<dbReference type="EMBL" id="BKCJ010525547">
    <property type="protein sequence ID" value="GFA97504.1"/>
    <property type="molecule type" value="Genomic_DNA"/>
</dbReference>
<organism evidence="7">
    <name type="scientific">Tanacetum cinerariifolium</name>
    <name type="common">Dalmatian daisy</name>
    <name type="synonym">Chrysanthemum cinerariifolium</name>
    <dbReference type="NCBI Taxonomy" id="118510"/>
    <lineage>
        <taxon>Eukaryota</taxon>
        <taxon>Viridiplantae</taxon>
        <taxon>Streptophyta</taxon>
        <taxon>Embryophyta</taxon>
        <taxon>Tracheophyta</taxon>
        <taxon>Spermatophyta</taxon>
        <taxon>Magnoliopsida</taxon>
        <taxon>eudicotyledons</taxon>
        <taxon>Gunneridae</taxon>
        <taxon>Pentapetalae</taxon>
        <taxon>asterids</taxon>
        <taxon>campanulids</taxon>
        <taxon>Asterales</taxon>
        <taxon>Asteraceae</taxon>
        <taxon>Asteroideae</taxon>
        <taxon>Anthemideae</taxon>
        <taxon>Anthemidinae</taxon>
        <taxon>Tanacetum</taxon>
    </lineage>
</organism>
<dbReference type="InterPro" id="IPR002401">
    <property type="entry name" value="Cyt_P450_E_grp-I"/>
</dbReference>
<dbReference type="Gene3D" id="1.10.630.10">
    <property type="entry name" value="Cytochrome P450"/>
    <property type="match status" value="1"/>
</dbReference>
<dbReference type="GO" id="GO:0016705">
    <property type="term" value="F:oxidoreductase activity, acting on paired donors, with incorporation or reduction of molecular oxygen"/>
    <property type="evidence" value="ECO:0007669"/>
    <property type="project" value="InterPro"/>
</dbReference>
<evidence type="ECO:0000256" key="6">
    <source>
        <dbReference type="ARBA" id="ARBA00023004"/>
    </source>
</evidence>
<dbReference type="PRINTS" id="PR00463">
    <property type="entry name" value="EP450I"/>
</dbReference>
<keyword evidence="6" id="KW-0408">Iron</keyword>
<dbReference type="UniPathway" id="UPA00213"/>
<evidence type="ECO:0000256" key="5">
    <source>
        <dbReference type="ARBA" id="ARBA00023002"/>
    </source>
</evidence>
<keyword evidence="3" id="KW-0349">Heme</keyword>
<dbReference type="InterPro" id="IPR001128">
    <property type="entry name" value="Cyt_P450"/>
</dbReference>
<dbReference type="InterPro" id="IPR036396">
    <property type="entry name" value="Cyt_P450_sf"/>
</dbReference>
<dbReference type="AlphaFoldDB" id="A0A699KNL6"/>
<dbReference type="GO" id="GO:0020037">
    <property type="term" value="F:heme binding"/>
    <property type="evidence" value="ECO:0007669"/>
    <property type="project" value="InterPro"/>
</dbReference>
<dbReference type="PANTHER" id="PTHR47950:SF49">
    <property type="entry name" value="CYTOCHROME P450"/>
    <property type="match status" value="1"/>
</dbReference>
<evidence type="ECO:0000256" key="1">
    <source>
        <dbReference type="ARBA" id="ARBA00001971"/>
    </source>
</evidence>
<evidence type="ECO:0000256" key="4">
    <source>
        <dbReference type="ARBA" id="ARBA00022723"/>
    </source>
</evidence>
<proteinExistence type="inferred from homology"/>
<gene>
    <name evidence="7" type="ORF">Tci_669476</name>
</gene>
<sequence length="236" mass="26774">MFAKKYGPTISLRIASQVLVVVSTAEAAMEVLKTQDRNLSGRIIPDVLRQTIKDYYLVRAHDCNDCWKSLRSLCRTNMFSVKAIGDQSKMRSEKVAEMMGFLEKKQGKVVRVEEVVFTTMFNTMSNILFSKDFLNLNDEHGTAHWLKLALQKTLQSAMTPNVSDLFPILRGLDIQGLRKDYVKHLNEISSFTDKIIDERRERNSTGAMEALVEDTTTFAIFSGDNSGESRATYRQG</sequence>
<reference evidence="7" key="1">
    <citation type="journal article" date="2019" name="Sci. Rep.">
        <title>Draft genome of Tanacetum cinerariifolium, the natural source of mosquito coil.</title>
        <authorList>
            <person name="Yamashiro T."/>
            <person name="Shiraishi A."/>
            <person name="Satake H."/>
            <person name="Nakayama K."/>
        </authorList>
    </citation>
    <scope>NUCLEOTIDE SEQUENCE</scope>
</reference>
<dbReference type="GO" id="GO:0004497">
    <property type="term" value="F:monooxygenase activity"/>
    <property type="evidence" value="ECO:0007669"/>
    <property type="project" value="InterPro"/>
</dbReference>
<keyword evidence="5" id="KW-0560">Oxidoreductase</keyword>